<dbReference type="EMBL" id="CP115613">
    <property type="protein sequence ID" value="WBW75405.1"/>
    <property type="molecule type" value="Genomic_DNA"/>
</dbReference>
<dbReference type="RefSeq" id="XP_056039648.1">
    <property type="nucleotide sequence ID" value="XM_056183145.1"/>
</dbReference>
<dbReference type="AlphaFoldDB" id="A0AAE9WFT9"/>
<evidence type="ECO:0000256" key="3">
    <source>
        <dbReference type="SAM" id="Phobius"/>
    </source>
</evidence>
<keyword evidence="4" id="KW-0808">Transferase</keyword>
<dbReference type="GO" id="GO:0005524">
    <property type="term" value="F:ATP binding"/>
    <property type="evidence" value="ECO:0007669"/>
    <property type="project" value="UniProtKB-KW"/>
</dbReference>
<dbReference type="Proteomes" id="UP001212411">
    <property type="component" value="Chromosome 3"/>
</dbReference>
<keyword evidence="1" id="KW-0547">Nucleotide-binding</keyword>
<dbReference type="Pfam" id="PF01121">
    <property type="entry name" value="CoaE"/>
    <property type="match status" value="1"/>
</dbReference>
<keyword evidence="3" id="KW-1133">Transmembrane helix</keyword>
<dbReference type="HAMAP" id="MF_00376">
    <property type="entry name" value="Dephospho_CoA_kinase"/>
    <property type="match status" value="1"/>
</dbReference>
<feature type="transmembrane region" description="Helical" evidence="3">
    <location>
        <begin position="201"/>
        <end position="220"/>
    </location>
</feature>
<dbReference type="GeneID" id="80877834"/>
<evidence type="ECO:0000256" key="2">
    <source>
        <dbReference type="ARBA" id="ARBA00022840"/>
    </source>
</evidence>
<keyword evidence="3" id="KW-0812">Transmembrane</keyword>
<dbReference type="NCBIfam" id="TIGR00152">
    <property type="entry name" value="dephospho-CoA kinase"/>
    <property type="match status" value="1"/>
</dbReference>
<name>A0AAE9WFT9_9SCHI</name>
<dbReference type="GO" id="GO:0015937">
    <property type="term" value="P:coenzyme A biosynthetic process"/>
    <property type="evidence" value="ECO:0007669"/>
    <property type="project" value="InterPro"/>
</dbReference>
<dbReference type="CDD" id="cd02022">
    <property type="entry name" value="DPCK"/>
    <property type="match status" value="1"/>
</dbReference>
<organism evidence="4 5">
    <name type="scientific">Schizosaccharomyces osmophilus</name>
    <dbReference type="NCBI Taxonomy" id="2545709"/>
    <lineage>
        <taxon>Eukaryota</taxon>
        <taxon>Fungi</taxon>
        <taxon>Dikarya</taxon>
        <taxon>Ascomycota</taxon>
        <taxon>Taphrinomycotina</taxon>
        <taxon>Schizosaccharomycetes</taxon>
        <taxon>Schizosaccharomycetales</taxon>
        <taxon>Schizosaccharomycetaceae</taxon>
        <taxon>Schizosaccharomyces</taxon>
    </lineage>
</organism>
<dbReference type="PANTHER" id="PTHR10695">
    <property type="entry name" value="DEPHOSPHO-COA KINASE-RELATED"/>
    <property type="match status" value="1"/>
</dbReference>
<keyword evidence="3" id="KW-0472">Membrane</keyword>
<protein>
    <submittedName>
        <fullName evidence="4">Dephospho-CoA kinase</fullName>
    </submittedName>
</protein>
<dbReference type="KEGG" id="som:SOMG_04358"/>
<sequence length="239" mass="27662">MYIIGLTGSIATGKTTVSKQFHEKYHVPVIDADILARKVVEPGTKCQRRIQKEFGQQVILPDGHLNRPELGKIIFETPSKRKLLNSIVHPAVRKAMLKDLFYYYITGHGMVILDVPLLFEAKMHTICWKTICVASTMEIQKRRLLKRNPEYSSEDADRRIHSQTPIQEKEFLADYVIDNNSDFNSLSRNICTTFVAIQPSIVWTLACLLIPILQVFMQFYNYSRQIRKARNQKKVHLTQ</sequence>
<dbReference type="SUPFAM" id="SSF52540">
    <property type="entry name" value="P-loop containing nucleoside triphosphate hydrolases"/>
    <property type="match status" value="1"/>
</dbReference>
<dbReference type="Gene3D" id="3.40.50.300">
    <property type="entry name" value="P-loop containing nucleotide triphosphate hydrolases"/>
    <property type="match status" value="1"/>
</dbReference>
<proteinExistence type="inferred from homology"/>
<dbReference type="GO" id="GO:0004140">
    <property type="term" value="F:dephospho-CoA kinase activity"/>
    <property type="evidence" value="ECO:0007669"/>
    <property type="project" value="InterPro"/>
</dbReference>
<evidence type="ECO:0000256" key="1">
    <source>
        <dbReference type="ARBA" id="ARBA00022741"/>
    </source>
</evidence>
<dbReference type="InterPro" id="IPR027417">
    <property type="entry name" value="P-loop_NTPase"/>
</dbReference>
<evidence type="ECO:0000313" key="4">
    <source>
        <dbReference type="EMBL" id="WBW75405.1"/>
    </source>
</evidence>
<accession>A0AAE9WFT9</accession>
<keyword evidence="2" id="KW-0067">ATP-binding</keyword>
<dbReference type="PROSITE" id="PS51219">
    <property type="entry name" value="DPCK"/>
    <property type="match status" value="1"/>
</dbReference>
<evidence type="ECO:0000313" key="5">
    <source>
        <dbReference type="Proteomes" id="UP001212411"/>
    </source>
</evidence>
<keyword evidence="4" id="KW-0418">Kinase</keyword>
<reference evidence="4 5" key="1">
    <citation type="journal article" date="2023" name="G3 (Bethesda)">
        <title>A high-quality reference genome for the fission yeast Schizosaccharomyces osmophilus.</title>
        <authorList>
            <person name="Jia G.S."/>
            <person name="Zhang W.C."/>
            <person name="Liang Y."/>
            <person name="Liu X.H."/>
            <person name="Rhind N."/>
            <person name="Pidoux A."/>
            <person name="Brysch-Herzberg M."/>
            <person name="Du L.L."/>
        </authorList>
    </citation>
    <scope>NUCLEOTIDE SEQUENCE [LARGE SCALE GENOMIC DNA]</scope>
    <source>
        <strain evidence="4 5">CBS 15793</strain>
    </source>
</reference>
<dbReference type="PANTHER" id="PTHR10695:SF46">
    <property type="entry name" value="BIFUNCTIONAL COENZYME A SYNTHASE-RELATED"/>
    <property type="match status" value="1"/>
</dbReference>
<dbReference type="InterPro" id="IPR001977">
    <property type="entry name" value="Depp_CoAkinase"/>
</dbReference>
<keyword evidence="5" id="KW-1185">Reference proteome</keyword>
<gene>
    <name evidence="4" type="primary">cab5</name>
    <name evidence="4" type="ORF">SOMG_04358</name>
</gene>